<protein>
    <submittedName>
        <fullName evidence="1">Uncharacterized protein</fullName>
    </submittedName>
</protein>
<name>A0AAV7UYP3_PLEWA</name>
<dbReference type="AlphaFoldDB" id="A0AAV7UYP3"/>
<comment type="caution">
    <text evidence="1">The sequence shown here is derived from an EMBL/GenBank/DDBJ whole genome shotgun (WGS) entry which is preliminary data.</text>
</comment>
<proteinExistence type="predicted"/>
<evidence type="ECO:0000313" key="2">
    <source>
        <dbReference type="Proteomes" id="UP001066276"/>
    </source>
</evidence>
<evidence type="ECO:0000313" key="1">
    <source>
        <dbReference type="EMBL" id="KAJ1192782.1"/>
    </source>
</evidence>
<sequence length="103" mass="11480">MNFPVDTVPGSSQDSVLPQFHSLLCVALPIHQFFMDFLLQKWKDPDSIALPHFMSPLEDMEKLPEVVHFDSVVAILVGSSSMVEENILKNRANKKVGSSVKKA</sequence>
<accession>A0AAV7UYP3</accession>
<gene>
    <name evidence="1" type="ORF">NDU88_002088</name>
</gene>
<dbReference type="EMBL" id="JANPWB010000004">
    <property type="protein sequence ID" value="KAJ1192782.1"/>
    <property type="molecule type" value="Genomic_DNA"/>
</dbReference>
<reference evidence="1" key="1">
    <citation type="journal article" date="2022" name="bioRxiv">
        <title>Sequencing and chromosome-scale assembly of the giantPleurodeles waltlgenome.</title>
        <authorList>
            <person name="Brown T."/>
            <person name="Elewa A."/>
            <person name="Iarovenko S."/>
            <person name="Subramanian E."/>
            <person name="Araus A.J."/>
            <person name="Petzold A."/>
            <person name="Susuki M."/>
            <person name="Suzuki K.-i.T."/>
            <person name="Hayashi T."/>
            <person name="Toyoda A."/>
            <person name="Oliveira C."/>
            <person name="Osipova E."/>
            <person name="Leigh N.D."/>
            <person name="Simon A."/>
            <person name="Yun M.H."/>
        </authorList>
    </citation>
    <scope>NUCLEOTIDE SEQUENCE</scope>
    <source>
        <strain evidence="1">20211129_DDA</strain>
        <tissue evidence="1">Liver</tissue>
    </source>
</reference>
<organism evidence="1 2">
    <name type="scientific">Pleurodeles waltl</name>
    <name type="common">Iberian ribbed newt</name>
    <dbReference type="NCBI Taxonomy" id="8319"/>
    <lineage>
        <taxon>Eukaryota</taxon>
        <taxon>Metazoa</taxon>
        <taxon>Chordata</taxon>
        <taxon>Craniata</taxon>
        <taxon>Vertebrata</taxon>
        <taxon>Euteleostomi</taxon>
        <taxon>Amphibia</taxon>
        <taxon>Batrachia</taxon>
        <taxon>Caudata</taxon>
        <taxon>Salamandroidea</taxon>
        <taxon>Salamandridae</taxon>
        <taxon>Pleurodelinae</taxon>
        <taxon>Pleurodeles</taxon>
    </lineage>
</organism>
<keyword evidence="2" id="KW-1185">Reference proteome</keyword>
<dbReference type="Proteomes" id="UP001066276">
    <property type="component" value="Chromosome 2_2"/>
</dbReference>